<dbReference type="EMBL" id="JAHKPV010000006">
    <property type="protein sequence ID" value="MBU2873634.1"/>
    <property type="molecule type" value="Genomic_DNA"/>
</dbReference>
<comment type="caution">
    <text evidence="3">The sequence shown here is derived from an EMBL/GenBank/DDBJ whole genome shotgun (WGS) entry which is preliminary data.</text>
</comment>
<dbReference type="RefSeq" id="WP_216007516.1">
    <property type="nucleotide sequence ID" value="NZ_JAHKPV010000006.1"/>
</dbReference>
<dbReference type="Proteomes" id="UP000753376">
    <property type="component" value="Unassembled WGS sequence"/>
</dbReference>
<feature type="domain" description="PepSY" evidence="2">
    <location>
        <begin position="67"/>
        <end position="112"/>
    </location>
</feature>
<evidence type="ECO:0000256" key="1">
    <source>
        <dbReference type="SAM" id="SignalP"/>
    </source>
</evidence>
<keyword evidence="4" id="KW-1185">Reference proteome</keyword>
<dbReference type="InterPro" id="IPR025711">
    <property type="entry name" value="PepSY"/>
</dbReference>
<name>A0ABS6A9X9_9GAMM</name>
<evidence type="ECO:0000313" key="3">
    <source>
        <dbReference type="EMBL" id="MBU2873634.1"/>
    </source>
</evidence>
<evidence type="ECO:0000313" key="4">
    <source>
        <dbReference type="Proteomes" id="UP000753376"/>
    </source>
</evidence>
<sequence length="122" mass="13466">MKNLPCYLLKLIVPTAAFIAAALVVAFCLTAAAPASADEDWRKLHEEVQAGRIKPLGEILDSLLRDWEGQVIDVEFEEDDGIRLYEIELLGPEGQVVEFEVNAETGELIGIEGNNINGMKRQ</sequence>
<proteinExistence type="predicted"/>
<accession>A0ABS6A9X9</accession>
<protein>
    <submittedName>
        <fullName evidence="3">PepSY domain-containing protein</fullName>
    </submittedName>
</protein>
<organism evidence="3 4">
    <name type="scientific">Marinobacter salexigens</name>
    <dbReference type="NCBI Taxonomy" id="1925763"/>
    <lineage>
        <taxon>Bacteria</taxon>
        <taxon>Pseudomonadati</taxon>
        <taxon>Pseudomonadota</taxon>
        <taxon>Gammaproteobacteria</taxon>
        <taxon>Pseudomonadales</taxon>
        <taxon>Marinobacteraceae</taxon>
        <taxon>Marinobacter</taxon>
    </lineage>
</organism>
<keyword evidence="1" id="KW-0732">Signal</keyword>
<dbReference type="Pfam" id="PF03413">
    <property type="entry name" value="PepSY"/>
    <property type="match status" value="1"/>
</dbReference>
<feature type="signal peptide" evidence="1">
    <location>
        <begin position="1"/>
        <end position="37"/>
    </location>
</feature>
<evidence type="ECO:0000259" key="2">
    <source>
        <dbReference type="Pfam" id="PF03413"/>
    </source>
</evidence>
<reference evidence="3 4" key="1">
    <citation type="submission" date="2021-05" db="EMBL/GenBank/DDBJ databases">
        <title>Draft genomes of bacteria isolated from model marine particles.</title>
        <authorList>
            <person name="Datta M.S."/>
            <person name="Schwartzman J.A."/>
            <person name="Enke T.N."/>
            <person name="Saavedra J."/>
            <person name="Cermak N."/>
            <person name="Cordero O.X."/>
        </authorList>
    </citation>
    <scope>NUCLEOTIDE SEQUENCE [LARGE SCALE GENOMIC DNA]</scope>
    <source>
        <strain evidence="3 4">D2M19</strain>
    </source>
</reference>
<feature type="chain" id="PRO_5046858735" evidence="1">
    <location>
        <begin position="38"/>
        <end position="122"/>
    </location>
</feature>
<gene>
    <name evidence="3" type="ORF">KO508_06370</name>
</gene>